<name>A0ABW9KL75_9BACT</name>
<keyword evidence="3" id="KW-1185">Reference proteome</keyword>
<proteinExistence type="predicted"/>
<dbReference type="Pfam" id="PF03524">
    <property type="entry name" value="CagX"/>
    <property type="match status" value="1"/>
</dbReference>
<feature type="signal peptide" evidence="1">
    <location>
        <begin position="1"/>
        <end position="22"/>
    </location>
</feature>
<dbReference type="Gene3D" id="2.60.40.2500">
    <property type="match status" value="1"/>
</dbReference>
<dbReference type="InterPro" id="IPR038161">
    <property type="entry name" value="VirB9/CagX/TrbG_C_sf"/>
</dbReference>
<evidence type="ECO:0000313" key="2">
    <source>
        <dbReference type="EMBL" id="MFN2976288.1"/>
    </source>
</evidence>
<dbReference type="PROSITE" id="PS51257">
    <property type="entry name" value="PROKAR_LIPOPROTEIN"/>
    <property type="match status" value="1"/>
</dbReference>
<dbReference type="EMBL" id="JBJYXY010000001">
    <property type="protein sequence ID" value="MFN2976288.1"/>
    <property type="molecule type" value="Genomic_DNA"/>
</dbReference>
<accession>A0ABW9KL75</accession>
<protein>
    <submittedName>
        <fullName evidence="2">TrbG/VirB9 family P-type conjugative transfer protein</fullName>
    </submittedName>
</protein>
<dbReference type="RefSeq" id="WP_263412226.1">
    <property type="nucleotide sequence ID" value="NZ_BAABBH010000001.1"/>
</dbReference>
<reference evidence="2 3" key="1">
    <citation type="submission" date="2024-12" db="EMBL/GenBank/DDBJ databases">
        <authorList>
            <person name="Lee Y."/>
        </authorList>
    </citation>
    <scope>NUCLEOTIDE SEQUENCE [LARGE SCALE GENOMIC DNA]</scope>
    <source>
        <strain evidence="2 3">03SUJ4</strain>
    </source>
</reference>
<comment type="caution">
    <text evidence="2">The sequence shown here is derived from an EMBL/GenBank/DDBJ whole genome shotgun (WGS) entry which is preliminary data.</text>
</comment>
<organism evidence="2 3">
    <name type="scientific">Terriglobus aquaticus</name>
    <dbReference type="NCBI Taxonomy" id="940139"/>
    <lineage>
        <taxon>Bacteria</taxon>
        <taxon>Pseudomonadati</taxon>
        <taxon>Acidobacteriota</taxon>
        <taxon>Terriglobia</taxon>
        <taxon>Terriglobales</taxon>
        <taxon>Acidobacteriaceae</taxon>
        <taxon>Terriglobus</taxon>
    </lineage>
</organism>
<sequence length="279" mass="30696">MKPPMILTVMSLLSLACGVAQASPANPPHRLEPNAPRSVTVSEAQTPPVIRAGLLQSTLILLPAEEKIATVFGGDTVDWVFDGGHVASRFISVKPKLANTTTDIHIVSDHGNEYTLQLQEISDDADAHFDSKVFIIPGDKAAKDRLTDMPVFVPAAELDKAKQEAAAAKAAQAAELKSEEAKAETYRSQYPGSLHFDFTWDEKKGKELGLQQIWHDDKFTYLRGQFQETPALYELKDGKGSLINFDFNAGLYTVPKELDNGYLTIGKKRVDFHRSGEKN</sequence>
<evidence type="ECO:0000313" key="3">
    <source>
        <dbReference type="Proteomes" id="UP001634747"/>
    </source>
</evidence>
<dbReference type="InterPro" id="IPR010258">
    <property type="entry name" value="Conjugal_tfr_TrbG/VirB9/CagX"/>
</dbReference>
<keyword evidence="1" id="KW-0732">Signal</keyword>
<dbReference type="Proteomes" id="UP001634747">
    <property type="component" value="Unassembled WGS sequence"/>
</dbReference>
<feature type="chain" id="PRO_5045066621" evidence="1">
    <location>
        <begin position="23"/>
        <end position="279"/>
    </location>
</feature>
<gene>
    <name evidence="2" type="ORF">ACK2TP_10990</name>
</gene>
<evidence type="ECO:0000256" key="1">
    <source>
        <dbReference type="SAM" id="SignalP"/>
    </source>
</evidence>